<evidence type="ECO:0000256" key="6">
    <source>
        <dbReference type="ARBA" id="ARBA00022723"/>
    </source>
</evidence>
<dbReference type="Gene3D" id="3.30.930.10">
    <property type="entry name" value="Bira Bifunctional Protein, Domain 2"/>
    <property type="match status" value="1"/>
</dbReference>
<comment type="cofactor">
    <cofactor evidence="14">
        <name>Zn(2+)</name>
        <dbReference type="ChEBI" id="CHEBI:29105"/>
    </cofactor>
    <text evidence="14">Binds 1 zinc ion per subunit.</text>
</comment>
<feature type="binding site" evidence="14">
    <location>
        <position position="739"/>
    </location>
    <ligand>
        <name>Zn(2+)</name>
        <dbReference type="ChEBI" id="CHEBI:29105"/>
    </ligand>
</feature>
<dbReference type="SUPFAM" id="SSF50447">
    <property type="entry name" value="Translation proteins"/>
    <property type="match status" value="1"/>
</dbReference>
<keyword evidence="4 14" id="KW-0820">tRNA-binding</keyword>
<feature type="domain" description="Alanyl-transfer RNA synthetases family profile" evidence="15">
    <location>
        <begin position="26"/>
        <end position="782"/>
    </location>
</feature>
<evidence type="ECO:0000256" key="11">
    <source>
        <dbReference type="ARBA" id="ARBA00022917"/>
    </source>
</evidence>
<evidence type="ECO:0000256" key="4">
    <source>
        <dbReference type="ARBA" id="ARBA00022555"/>
    </source>
</evidence>
<dbReference type="GO" id="GO:0008270">
    <property type="term" value="F:zinc ion binding"/>
    <property type="evidence" value="ECO:0007669"/>
    <property type="project" value="UniProtKB-UniRule"/>
</dbReference>
<keyword evidence="17" id="KW-1185">Reference proteome</keyword>
<dbReference type="PROSITE" id="PS50860">
    <property type="entry name" value="AA_TRNA_LIGASE_II_ALA"/>
    <property type="match status" value="1"/>
</dbReference>
<dbReference type="SUPFAM" id="SSF55186">
    <property type="entry name" value="ThrRS/AlaRS common domain"/>
    <property type="match status" value="1"/>
</dbReference>
<evidence type="ECO:0000256" key="2">
    <source>
        <dbReference type="ARBA" id="ARBA00013168"/>
    </source>
</evidence>
<protein>
    <recommendedName>
        <fullName evidence="3">Alanine--tRNA ligase</fullName>
        <ecNumber evidence="2">6.1.1.7</ecNumber>
    </recommendedName>
</protein>
<evidence type="ECO:0000256" key="14">
    <source>
        <dbReference type="HAMAP-Rule" id="MF_03133"/>
    </source>
</evidence>
<dbReference type="Gene3D" id="3.10.310.40">
    <property type="match status" value="1"/>
</dbReference>
<reference evidence="16 17" key="1">
    <citation type="journal article" date="2011" name="Genome Biol. Evol.">
        <title>Integration of the genetic map and genome assembly of fugu facilitates insights into distinct features of genome evolution in teleosts and mammals.</title>
        <authorList>
            <person name="Kai W."/>
            <person name="Kikuchi K."/>
            <person name="Tohari S."/>
            <person name="Chew A.K."/>
            <person name="Tay A."/>
            <person name="Fujiwara A."/>
            <person name="Hosoya S."/>
            <person name="Suetake H."/>
            <person name="Naruse K."/>
            <person name="Brenner S."/>
            <person name="Suzuki Y."/>
            <person name="Venkatesh B."/>
        </authorList>
    </citation>
    <scope>NUCLEOTIDE SEQUENCE [LARGE SCALE GENOMIC DNA]</scope>
</reference>
<proteinExistence type="inferred from homology"/>
<dbReference type="Ensembl" id="ENSTRUT00000033848.3">
    <property type="protein sequence ID" value="ENSTRUP00000033722.3"/>
    <property type="gene ID" value="ENSTRUG00000013248.3"/>
</dbReference>
<evidence type="ECO:0000259" key="15">
    <source>
        <dbReference type="PROSITE" id="PS50860"/>
    </source>
</evidence>
<keyword evidence="10 14" id="KW-0694">RNA-binding</keyword>
<dbReference type="InterPro" id="IPR018165">
    <property type="entry name" value="Ala-tRNA-synth_IIc_core"/>
</dbReference>
<dbReference type="SUPFAM" id="SSF55681">
    <property type="entry name" value="Class II aaRS and biotin synthetases"/>
    <property type="match status" value="1"/>
</dbReference>
<evidence type="ECO:0000256" key="8">
    <source>
        <dbReference type="ARBA" id="ARBA00022833"/>
    </source>
</evidence>
<dbReference type="Proteomes" id="UP000005226">
    <property type="component" value="Chromosome 17"/>
</dbReference>
<comment type="catalytic activity">
    <reaction evidence="13 14">
        <text>tRNA(Ala) + L-alanine + ATP = L-alanyl-tRNA(Ala) + AMP + diphosphate</text>
        <dbReference type="Rhea" id="RHEA:12540"/>
        <dbReference type="Rhea" id="RHEA-COMP:9657"/>
        <dbReference type="Rhea" id="RHEA-COMP:9923"/>
        <dbReference type="ChEBI" id="CHEBI:30616"/>
        <dbReference type="ChEBI" id="CHEBI:33019"/>
        <dbReference type="ChEBI" id="CHEBI:57972"/>
        <dbReference type="ChEBI" id="CHEBI:78442"/>
        <dbReference type="ChEBI" id="CHEBI:78497"/>
        <dbReference type="ChEBI" id="CHEBI:456215"/>
        <dbReference type="EC" id="6.1.1.7"/>
    </reaction>
</comment>
<dbReference type="AlphaFoldDB" id="H2U9V6"/>
<dbReference type="PANTHER" id="PTHR11777:SF8">
    <property type="entry name" value="ALANINE--TRNA LIGASE, MITOCHONDRIAL"/>
    <property type="match status" value="1"/>
</dbReference>
<dbReference type="STRING" id="31033.ENSTRUP00000033722"/>
<dbReference type="InterPro" id="IPR018164">
    <property type="entry name" value="Ala-tRNA-synth_IIc_N"/>
</dbReference>
<evidence type="ECO:0000256" key="7">
    <source>
        <dbReference type="ARBA" id="ARBA00022741"/>
    </source>
</evidence>
<dbReference type="InterPro" id="IPR045864">
    <property type="entry name" value="aa-tRNA-synth_II/BPL/LPL"/>
</dbReference>
<dbReference type="FunFam" id="3.30.980.10:FF:000004">
    <property type="entry name" value="Alanine--tRNA ligase, cytoplasmic"/>
    <property type="match status" value="1"/>
</dbReference>
<keyword evidence="12 14" id="KW-0030">Aminoacyl-tRNA synthetase</keyword>
<evidence type="ECO:0000313" key="17">
    <source>
        <dbReference type="Proteomes" id="UP000005226"/>
    </source>
</evidence>
<dbReference type="CDD" id="cd00673">
    <property type="entry name" value="AlaRS_core"/>
    <property type="match status" value="1"/>
</dbReference>
<dbReference type="OMA" id="NCLEIWN"/>
<dbReference type="InterPro" id="IPR018163">
    <property type="entry name" value="Thr/Ala-tRNA-synth_IIc_edit"/>
</dbReference>
<evidence type="ECO:0000256" key="13">
    <source>
        <dbReference type="ARBA" id="ARBA00048300"/>
    </source>
</evidence>
<dbReference type="HAMAP" id="MF_00036_B">
    <property type="entry name" value="Ala_tRNA_synth_B"/>
    <property type="match status" value="1"/>
</dbReference>
<dbReference type="Gene3D" id="2.40.30.130">
    <property type="match status" value="1"/>
</dbReference>
<evidence type="ECO:0000256" key="5">
    <source>
        <dbReference type="ARBA" id="ARBA00022598"/>
    </source>
</evidence>
<dbReference type="GeneTree" id="ENSGT00940000158246"/>
<comment type="similarity">
    <text evidence="1">Belongs to the class-II aminoacyl-tRNA synthetase family. Alax-L subfamily.</text>
</comment>
<accession>H2U9V6</accession>
<dbReference type="PANTHER" id="PTHR11777">
    <property type="entry name" value="ALANYL-TRNA SYNTHETASE"/>
    <property type="match status" value="1"/>
</dbReference>
<keyword evidence="5 14" id="KW-0436">Ligase</keyword>
<evidence type="ECO:0000256" key="3">
    <source>
        <dbReference type="ARBA" id="ARBA00017959"/>
    </source>
</evidence>
<evidence type="ECO:0000256" key="10">
    <source>
        <dbReference type="ARBA" id="ARBA00022884"/>
    </source>
</evidence>
<evidence type="ECO:0000256" key="12">
    <source>
        <dbReference type="ARBA" id="ARBA00023146"/>
    </source>
</evidence>
<dbReference type="InterPro" id="IPR009000">
    <property type="entry name" value="Transl_B-barrel_sf"/>
</dbReference>
<dbReference type="GO" id="GO:0005739">
    <property type="term" value="C:mitochondrion"/>
    <property type="evidence" value="ECO:0007669"/>
    <property type="project" value="TreeGrafter"/>
</dbReference>
<keyword evidence="6 14" id="KW-0479">Metal-binding</keyword>
<gene>
    <name evidence="14" type="primary">AARS</name>
    <name evidence="16" type="synonym">aars2</name>
</gene>
<comment type="function">
    <text evidence="14">Catalyzes the attachment of alanine to tRNA(Ala) in a two-step reaction: alanine is first activated by ATP to form Ala-AMP and then transferred to the acceptor end of tRNA(Ala). Also edits incorrectly charged tRNA(Ala) via its editing domain.</text>
</comment>
<dbReference type="NCBIfam" id="TIGR00344">
    <property type="entry name" value="alaS"/>
    <property type="match status" value="1"/>
</dbReference>
<dbReference type="EC" id="6.1.1.7" evidence="2"/>
<dbReference type="InterPro" id="IPR023033">
    <property type="entry name" value="Ala_tRNA_ligase_euk/bac"/>
</dbReference>
<dbReference type="SUPFAM" id="SSF101353">
    <property type="entry name" value="Putative anticodon-binding domain of alanyl-tRNA synthetase (AlaRS)"/>
    <property type="match status" value="1"/>
</dbReference>
<feature type="binding site" evidence="14">
    <location>
        <position position="624"/>
    </location>
    <ligand>
        <name>Zn(2+)</name>
        <dbReference type="ChEBI" id="CHEBI:29105"/>
    </ligand>
</feature>
<dbReference type="InterPro" id="IPR002318">
    <property type="entry name" value="Ala-tRNA-lgiase_IIc"/>
</dbReference>
<dbReference type="GO" id="GO:0005524">
    <property type="term" value="F:ATP binding"/>
    <property type="evidence" value="ECO:0007669"/>
    <property type="project" value="UniProtKB-UniRule"/>
</dbReference>
<keyword evidence="7 14" id="KW-0547">Nucleotide-binding</keyword>
<keyword evidence="11 14" id="KW-0648">Protein biosynthesis</keyword>
<comment type="domain">
    <text evidence="14">Consists of three domains; the N-terminal catalytic domain, the editing domain and the C-terminal C-Ala domain. The editing domain removes incorrectly charged amino acids, while the C-Ala domain, along with tRNA(Ala), serves as a bridge to cooperatively bring together the editing and aminoacylation centers thus stimulating deacylation of misacylated tRNAs.</text>
</comment>
<evidence type="ECO:0000313" key="16">
    <source>
        <dbReference type="Ensembl" id="ENSTRUP00000033722.3"/>
    </source>
</evidence>
<sequence>MTTLLRRIGGFSVRSCRSFSGCAPEQTATWVRSTFVEFFRQKYEHLLVPSSPVRPRLDPSLLFVNAGMNQFKPILLGTVDPRSKMASYRRVVNSQKCVRAGGKHNDLEDVGRDVYHHTFFEMLGNWSFGDYFKEEACSMAWSLLTEHYGIPASRLYVSYFAGDAASGLPADEETRHVWLDIGVPPSRLLAFGLKDNFWEMGDSGPCGPCTEIHYDHVGGRDAAALVNANDPDLVEIWNLVFMQYNREVNGSLCLLPQFSVDTGMGLERLVRVLQGKRSNYDTDLFTPLLHAIQQRSKVGPYRGSMGTADAGRVDMAYRVVADHIRTLTVCIADGVYPGMSGAELVLRRILRRAVRFCNEVLQTPPGTLASLVPTVCHILGNVYPELHQESNTIINIINENELHFLSSLQQGSRVIHRTLSKKDYKHGVFPAAVAWSLHRDLGFPLDLVDLMLEERGVRVDHQELNILITENNKVRGRLQSCDESKLTLDVATLAELQRLRVPHTDDSLKYQYHLEGDTYVFPQCHATVLALYDGQTLVAEVPEGRRCSVILDQTCFYTEQGGQSHDHGYFTKNELPDMPYTVETVIQVGGYVVHQVTATDHLKTGDQVQLHLDKIHRLACMVKHTGTHILNFALRNVLGPTVQQRGSHVSADRLRFDFSVMASLSVCELQRVDKQVSDIISANHSIYSQEIPLRMARNIQGLRTVDEVYPDPVRVVSVAVPVSDLLVGQPDRQTSVELCCGTHLLQTGAIRDLLIISEQQIVRGMSRIIAVTGQEAIRAREAGQLLLQEVDSLAARLTSSASSSLNAAQHLAEQVGVVSDAVDNTAIPQWQRRELQSRLRTLQRSANTAVRKLEIREAATSAQSLLEKNGSKDLQVDSVNTDSLSILMKTVNHLSTAAPHSHVMLLAHQKHSGKVLCACQVPKSSTFLSASDWATAVCGHLGGSAGGSVLVAKGTGSSSDISEAVKWAEEFALAKIKPSQGRDNDKIT</sequence>
<evidence type="ECO:0000256" key="9">
    <source>
        <dbReference type="ARBA" id="ARBA00022840"/>
    </source>
</evidence>
<dbReference type="PRINTS" id="PR00980">
    <property type="entry name" value="TRNASYNTHALA"/>
</dbReference>
<feature type="binding site" evidence="14">
    <location>
        <position position="628"/>
    </location>
    <ligand>
        <name>Zn(2+)</name>
        <dbReference type="ChEBI" id="CHEBI:29105"/>
    </ligand>
</feature>
<comment type="subunit">
    <text evidence="14">Monomer. Interacts with ANKRD16; the interaction is direct.</text>
</comment>
<dbReference type="InterPro" id="IPR012947">
    <property type="entry name" value="tRNA_SAD"/>
</dbReference>
<dbReference type="GO" id="GO:0004813">
    <property type="term" value="F:alanine-tRNA ligase activity"/>
    <property type="evidence" value="ECO:0007669"/>
    <property type="project" value="UniProtKB-UniRule"/>
</dbReference>
<dbReference type="SMART" id="SM00863">
    <property type="entry name" value="tRNA_SAD"/>
    <property type="match status" value="1"/>
</dbReference>
<dbReference type="InterPro" id="IPR050058">
    <property type="entry name" value="Ala-tRNA_ligase"/>
</dbReference>
<keyword evidence="9 14" id="KW-0067">ATP-binding</keyword>
<reference evidence="16" key="2">
    <citation type="submission" date="2025-08" db="UniProtKB">
        <authorList>
            <consortium name="Ensembl"/>
        </authorList>
    </citation>
    <scope>IDENTIFICATION</scope>
</reference>
<dbReference type="GO" id="GO:0006419">
    <property type="term" value="P:alanyl-tRNA aminoacylation"/>
    <property type="evidence" value="ECO:0007669"/>
    <property type="project" value="InterPro"/>
</dbReference>
<dbReference type="Gene3D" id="3.30.980.10">
    <property type="entry name" value="Threonyl-trna Synthetase, Chain A, domain 2"/>
    <property type="match status" value="1"/>
</dbReference>
<dbReference type="FunFam" id="3.30.930.10:FF:000011">
    <property type="entry name" value="Alanine--tRNA ligase, cytoplasmic"/>
    <property type="match status" value="1"/>
</dbReference>
<dbReference type="GO" id="GO:0002161">
    <property type="term" value="F:aminoacyl-tRNA deacylase activity"/>
    <property type="evidence" value="ECO:0007669"/>
    <property type="project" value="TreeGrafter"/>
</dbReference>
<dbReference type="HOGENOM" id="CLU_004485_5_0_1"/>
<feature type="binding site" evidence="14">
    <location>
        <position position="743"/>
    </location>
    <ligand>
        <name>Zn(2+)</name>
        <dbReference type="ChEBI" id="CHEBI:29105"/>
    </ligand>
</feature>
<evidence type="ECO:0000256" key="1">
    <source>
        <dbReference type="ARBA" id="ARBA00008429"/>
    </source>
</evidence>
<dbReference type="Pfam" id="PF01411">
    <property type="entry name" value="tRNA-synt_2c"/>
    <property type="match status" value="1"/>
</dbReference>
<name>H2U9V6_TAKRU</name>
<dbReference type="InParanoid" id="H2U9V6"/>
<dbReference type="Pfam" id="PF07973">
    <property type="entry name" value="tRNA_SAD"/>
    <property type="match status" value="1"/>
</dbReference>
<organism evidence="16 17">
    <name type="scientific">Takifugu rubripes</name>
    <name type="common">Japanese pufferfish</name>
    <name type="synonym">Fugu rubripes</name>
    <dbReference type="NCBI Taxonomy" id="31033"/>
    <lineage>
        <taxon>Eukaryota</taxon>
        <taxon>Metazoa</taxon>
        <taxon>Chordata</taxon>
        <taxon>Craniata</taxon>
        <taxon>Vertebrata</taxon>
        <taxon>Euteleostomi</taxon>
        <taxon>Actinopterygii</taxon>
        <taxon>Neopterygii</taxon>
        <taxon>Teleostei</taxon>
        <taxon>Neoteleostei</taxon>
        <taxon>Acanthomorphata</taxon>
        <taxon>Eupercaria</taxon>
        <taxon>Tetraodontiformes</taxon>
        <taxon>Tetradontoidea</taxon>
        <taxon>Tetraodontidae</taxon>
        <taxon>Takifugu</taxon>
    </lineage>
</organism>
<keyword evidence="8 14" id="KW-0862">Zinc</keyword>
<reference evidence="16" key="3">
    <citation type="submission" date="2025-09" db="UniProtKB">
        <authorList>
            <consortium name="Ensembl"/>
        </authorList>
    </citation>
    <scope>IDENTIFICATION</scope>
</reference>
<dbReference type="InterPro" id="IPR018162">
    <property type="entry name" value="Ala-tRNA-ligase_IIc_anticod-bd"/>
</dbReference>
<dbReference type="GO" id="GO:0000049">
    <property type="term" value="F:tRNA binding"/>
    <property type="evidence" value="ECO:0007669"/>
    <property type="project" value="UniProtKB-KW"/>
</dbReference>